<dbReference type="OrthoDB" id="196709at2759"/>
<evidence type="ECO:0000256" key="4">
    <source>
        <dbReference type="ARBA" id="ARBA00022502"/>
    </source>
</evidence>
<keyword evidence="6 8" id="KW-1133">Transmembrane helix</keyword>
<dbReference type="UniPathway" id="UPA00196"/>
<dbReference type="PANTHER" id="PTHR12982:SF0">
    <property type="entry name" value="PHOSPHATIDYLINOSITOL N-ACETYLGLUCOSAMINYLTRANSFERASE SUBUNIT C"/>
    <property type="match status" value="1"/>
</dbReference>
<dbReference type="GO" id="GO:0016757">
    <property type="term" value="F:glycosyltransferase activity"/>
    <property type="evidence" value="ECO:0007669"/>
    <property type="project" value="UniProtKB-KW"/>
</dbReference>
<feature type="transmembrane region" description="Helical" evidence="8">
    <location>
        <begin position="209"/>
        <end position="226"/>
    </location>
</feature>
<evidence type="ECO:0000256" key="7">
    <source>
        <dbReference type="ARBA" id="ARBA00023136"/>
    </source>
</evidence>
<keyword evidence="5 8" id="KW-0812">Transmembrane</keyword>
<proteinExistence type="inferred from homology"/>
<keyword evidence="7 8" id="KW-0472">Membrane</keyword>
<dbReference type="InterPro" id="IPR009450">
    <property type="entry name" value="Plno_GlcNAc_GPI2"/>
</dbReference>
<keyword evidence="10" id="KW-1185">Reference proteome</keyword>
<evidence type="ECO:0000256" key="5">
    <source>
        <dbReference type="ARBA" id="ARBA00022692"/>
    </source>
</evidence>
<dbReference type="Proteomes" id="UP000193944">
    <property type="component" value="Unassembled WGS sequence"/>
</dbReference>
<dbReference type="GO" id="GO:0000506">
    <property type="term" value="C:glycosylphosphatidylinositol-N-acetylglucosaminyltransferase (GPI-GnT) complex"/>
    <property type="evidence" value="ECO:0007669"/>
    <property type="project" value="TreeGrafter"/>
</dbReference>
<evidence type="ECO:0000313" key="9">
    <source>
        <dbReference type="EMBL" id="ORX73472.1"/>
    </source>
</evidence>
<comment type="caution">
    <text evidence="9">The sequence shown here is derived from an EMBL/GenBank/DDBJ whole genome shotgun (WGS) entry which is preliminary data.</text>
</comment>
<feature type="transmembrane region" description="Helical" evidence="8">
    <location>
        <begin position="296"/>
        <end position="316"/>
    </location>
</feature>
<evidence type="ECO:0000256" key="1">
    <source>
        <dbReference type="ARBA" id="ARBA00004141"/>
    </source>
</evidence>
<dbReference type="PIRSF" id="PIRSF016104">
    <property type="entry name" value="GPI2"/>
    <property type="match status" value="1"/>
</dbReference>
<name>A0A1Y1WJ15_9FUNG</name>
<dbReference type="AlphaFoldDB" id="A0A1Y1WJ15"/>
<evidence type="ECO:0000256" key="6">
    <source>
        <dbReference type="ARBA" id="ARBA00022989"/>
    </source>
</evidence>
<dbReference type="STRING" id="1754192.A0A1Y1WJ15"/>
<comment type="pathway">
    <text evidence="2">Glycolipid biosynthesis; glycosylphosphatidylinositol-anchor biosynthesis.</text>
</comment>
<dbReference type="GO" id="GO:0006506">
    <property type="term" value="P:GPI anchor biosynthetic process"/>
    <property type="evidence" value="ECO:0007669"/>
    <property type="project" value="UniProtKB-UniPathway"/>
</dbReference>
<feature type="transmembrane region" description="Helical" evidence="8">
    <location>
        <begin position="147"/>
        <end position="167"/>
    </location>
</feature>
<evidence type="ECO:0000313" key="10">
    <source>
        <dbReference type="Proteomes" id="UP000193944"/>
    </source>
</evidence>
<evidence type="ECO:0000256" key="3">
    <source>
        <dbReference type="ARBA" id="ARBA00008321"/>
    </source>
</evidence>
<protein>
    <submittedName>
        <fullName evidence="9">Phosphatidylinositol N-acetylglucosaminyltransferase</fullName>
    </submittedName>
</protein>
<feature type="transmembrane region" description="Helical" evidence="8">
    <location>
        <begin position="114"/>
        <end position="135"/>
    </location>
</feature>
<feature type="transmembrane region" description="Helical" evidence="8">
    <location>
        <begin position="273"/>
        <end position="290"/>
    </location>
</feature>
<reference evidence="9 10" key="1">
    <citation type="submission" date="2016-08" db="EMBL/GenBank/DDBJ databases">
        <title>A Parts List for Fungal Cellulosomes Revealed by Comparative Genomics.</title>
        <authorList>
            <consortium name="DOE Joint Genome Institute"/>
            <person name="Haitjema C.H."/>
            <person name="Gilmore S.P."/>
            <person name="Henske J.K."/>
            <person name="Solomon K.V."/>
            <person name="De Groot R."/>
            <person name="Kuo A."/>
            <person name="Mondo S.J."/>
            <person name="Salamov A.A."/>
            <person name="Labutti K."/>
            <person name="Zhao Z."/>
            <person name="Chiniquy J."/>
            <person name="Barry K."/>
            <person name="Brewer H.M."/>
            <person name="Purvine S.O."/>
            <person name="Wright A.T."/>
            <person name="Boxma B."/>
            <person name="Van Alen T."/>
            <person name="Hackstein J.H."/>
            <person name="Baker S.E."/>
            <person name="Grigoriev I.V."/>
            <person name="O'Malley M.A."/>
        </authorList>
    </citation>
    <scope>NUCLEOTIDE SEQUENCE [LARGE SCALE GENOMIC DNA]</scope>
    <source>
        <strain evidence="9 10">S4</strain>
    </source>
</reference>
<dbReference type="PANTHER" id="PTHR12982">
    <property type="entry name" value="PHOSPHATIDYLINOSITOL GLYCAN, CLASS C"/>
    <property type="match status" value="1"/>
</dbReference>
<feature type="transmembrane region" description="Helical" evidence="8">
    <location>
        <begin position="179"/>
        <end position="197"/>
    </location>
</feature>
<dbReference type="EMBL" id="MCFG01000386">
    <property type="protein sequence ID" value="ORX73472.1"/>
    <property type="molecule type" value="Genomic_DNA"/>
</dbReference>
<keyword evidence="4" id="KW-0337">GPI-anchor biosynthesis</keyword>
<feature type="transmembrane region" description="Helical" evidence="8">
    <location>
        <begin position="88"/>
        <end position="108"/>
    </location>
</feature>
<gene>
    <name evidence="9" type="ORF">BCR32DRAFT_237675</name>
</gene>
<reference evidence="9 10" key="2">
    <citation type="submission" date="2016-08" db="EMBL/GenBank/DDBJ databases">
        <title>Pervasive Adenine N6-methylation of Active Genes in Fungi.</title>
        <authorList>
            <consortium name="DOE Joint Genome Institute"/>
            <person name="Mondo S.J."/>
            <person name="Dannebaum R.O."/>
            <person name="Kuo R.C."/>
            <person name="Labutti K."/>
            <person name="Haridas S."/>
            <person name="Kuo A."/>
            <person name="Salamov A."/>
            <person name="Ahrendt S.R."/>
            <person name="Lipzen A."/>
            <person name="Sullivan W."/>
            <person name="Andreopoulos W.B."/>
            <person name="Clum A."/>
            <person name="Lindquist E."/>
            <person name="Daum C."/>
            <person name="Ramamoorthy G.K."/>
            <person name="Gryganskyi A."/>
            <person name="Culley D."/>
            <person name="Magnuson J.K."/>
            <person name="James T.Y."/>
            <person name="O'Malley M.A."/>
            <person name="Stajich J.E."/>
            <person name="Spatafora J.W."/>
            <person name="Visel A."/>
            <person name="Grigoriev I.V."/>
        </authorList>
    </citation>
    <scope>NUCLEOTIDE SEQUENCE [LARGE SCALE GENOMIC DNA]</scope>
    <source>
        <strain evidence="9 10">S4</strain>
    </source>
</reference>
<feature type="transmembrane region" description="Helical" evidence="8">
    <location>
        <begin position="246"/>
        <end position="266"/>
    </location>
</feature>
<sequence>MDSTRLKEFNYCPNCGRRFHDNETACAICGIKKINTTNIGPKARWQKLLYIQQDYPDNYVDETFLEELQKNVNVHTYKYWTLVRESTVISQHLSSMIIFIGVFIHLYNENLTENTLIFSSTALLVILFFIWAFKMKDIDQRFIVNKLGMVKTGILLFAILLSFSPILKTLTEKTSSDTIYALTVIFFIGNVILHDYSGKITKNIRFPDSLSINLAIFASVLLASRLGRDKSCDGNTQNVPSNKSVFGLLAFAVEWFALLPFFLRFLKKVSMKYYLINTVIFFVTAIALFIPISKIVIIIFCLTVFFINFICPVWLISVQKYKNQINGPWDEAKMKVFVNKNS</sequence>
<keyword evidence="9" id="KW-0328">Glycosyltransferase</keyword>
<evidence type="ECO:0000256" key="8">
    <source>
        <dbReference type="SAM" id="Phobius"/>
    </source>
</evidence>
<accession>A0A1Y1WJ15</accession>
<comment type="subcellular location">
    <subcellularLocation>
        <location evidence="1">Membrane</location>
        <topology evidence="1">Multi-pass membrane protein</topology>
    </subcellularLocation>
</comment>
<keyword evidence="9" id="KW-0808">Transferase</keyword>
<organism evidence="9 10">
    <name type="scientific">Anaeromyces robustus</name>
    <dbReference type="NCBI Taxonomy" id="1754192"/>
    <lineage>
        <taxon>Eukaryota</taxon>
        <taxon>Fungi</taxon>
        <taxon>Fungi incertae sedis</taxon>
        <taxon>Chytridiomycota</taxon>
        <taxon>Chytridiomycota incertae sedis</taxon>
        <taxon>Neocallimastigomycetes</taxon>
        <taxon>Neocallimastigales</taxon>
        <taxon>Neocallimastigaceae</taxon>
        <taxon>Anaeromyces</taxon>
    </lineage>
</organism>
<evidence type="ECO:0000256" key="2">
    <source>
        <dbReference type="ARBA" id="ARBA00004687"/>
    </source>
</evidence>
<comment type="similarity">
    <text evidence="3">Belongs to the PIGC family.</text>
</comment>
<dbReference type="Pfam" id="PF06432">
    <property type="entry name" value="GPI2"/>
    <property type="match status" value="1"/>
</dbReference>